<evidence type="ECO:0000259" key="11">
    <source>
        <dbReference type="PROSITE" id="PS51900"/>
    </source>
</evidence>
<accession>A0A2M7R7U1</accession>
<evidence type="ECO:0000259" key="10">
    <source>
        <dbReference type="PROSITE" id="PS51898"/>
    </source>
</evidence>
<dbReference type="EMBL" id="PFLX01000029">
    <property type="protein sequence ID" value="PIY90880.1"/>
    <property type="molecule type" value="Genomic_DNA"/>
</dbReference>
<organism evidence="12 13">
    <name type="scientific">Candidatus Nealsonbacteria bacterium CG_4_10_14_0_8_um_filter_35_10</name>
    <dbReference type="NCBI Taxonomy" id="1974683"/>
    <lineage>
        <taxon>Bacteria</taxon>
        <taxon>Candidatus Nealsoniibacteriota</taxon>
    </lineage>
</organism>
<dbReference type="InterPro" id="IPR011010">
    <property type="entry name" value="DNA_brk_join_enz"/>
</dbReference>
<feature type="domain" description="Tyr recombinase" evidence="10">
    <location>
        <begin position="121"/>
        <end position="300"/>
    </location>
</feature>
<sequence length="452" mass="53229">MEKSSKSIIEHIPQFLDYCKRKGLSINTQKDYKHYLNKFIFWLKKENKNTLLPSELTINDIETYRLYLSSYKNNAGQLLRKTTQNYYLIALRSLLSYFTAEDIVSLPADKICLLKDARAEKTVKFLNLDQIERLLLTPDIKDPIGLRDRAILAVLISTGLKIAQLKNLNRDKLEQGIPGEALEYVKEYLKTREDINEALFINYRSRKHVDKRLTPRSIERIVQKYGKKINLPFSITPEILRWARALALSKKEIEIKQSNIHQIVITENYNIREMLITNQEKIKNYSPTWYQIENIINKEVKWLKNNIPVLPERYKQNPSFLKCDDCILRKIAILITGGKVKATEFQSKNGDLWNNLTNNLNLKKISRHGEEWHRKMMDVISNYFMARNYEVNFEPILPYGRADLGIFMKSREPLYVEIDTVSLFKLWYNLSTMKDVTFLLIPSENYAIEFKV</sequence>
<gene>
    <name evidence="12" type="ORF">COY72_01105</name>
</gene>
<dbReference type="AlphaFoldDB" id="A0A2M7R7U1"/>
<protein>
    <recommendedName>
        <fullName evidence="14">Core-binding (CB) domain-containing protein</fullName>
    </recommendedName>
</protein>
<dbReference type="Proteomes" id="UP000230055">
    <property type="component" value="Unassembled WGS sequence"/>
</dbReference>
<dbReference type="GO" id="GO:0005737">
    <property type="term" value="C:cytoplasm"/>
    <property type="evidence" value="ECO:0007669"/>
    <property type="project" value="UniProtKB-SubCell"/>
</dbReference>
<evidence type="ECO:0000256" key="5">
    <source>
        <dbReference type="ARBA" id="ARBA00022908"/>
    </source>
</evidence>
<comment type="subcellular location">
    <subcellularLocation>
        <location evidence="1">Cytoplasm</location>
    </subcellularLocation>
</comment>
<dbReference type="InterPro" id="IPR013762">
    <property type="entry name" value="Integrase-like_cat_sf"/>
</dbReference>
<comment type="caution">
    <text evidence="12">The sequence shown here is derived from an EMBL/GenBank/DDBJ whole genome shotgun (WGS) entry which is preliminary data.</text>
</comment>
<keyword evidence="4" id="KW-0159">Chromosome partition</keyword>
<evidence type="ECO:0000256" key="6">
    <source>
        <dbReference type="ARBA" id="ARBA00023125"/>
    </source>
</evidence>
<evidence type="ECO:0000256" key="1">
    <source>
        <dbReference type="ARBA" id="ARBA00004496"/>
    </source>
</evidence>
<dbReference type="PROSITE" id="PS51898">
    <property type="entry name" value="TYR_RECOMBINASE"/>
    <property type="match status" value="1"/>
</dbReference>
<proteinExistence type="predicted"/>
<keyword evidence="7" id="KW-0233">DNA recombination</keyword>
<keyword evidence="5" id="KW-0229">DNA integration</keyword>
<dbReference type="GO" id="GO:0006310">
    <property type="term" value="P:DNA recombination"/>
    <property type="evidence" value="ECO:0007669"/>
    <property type="project" value="UniProtKB-KW"/>
</dbReference>
<dbReference type="InterPro" id="IPR002104">
    <property type="entry name" value="Integrase_catalytic"/>
</dbReference>
<evidence type="ECO:0000313" key="13">
    <source>
        <dbReference type="Proteomes" id="UP000230055"/>
    </source>
</evidence>
<keyword evidence="8" id="KW-0131">Cell cycle</keyword>
<dbReference type="PANTHER" id="PTHR30349">
    <property type="entry name" value="PHAGE INTEGRASE-RELATED"/>
    <property type="match status" value="1"/>
</dbReference>
<dbReference type="InterPro" id="IPR010998">
    <property type="entry name" value="Integrase_recombinase_N"/>
</dbReference>
<dbReference type="SUPFAM" id="SSF56349">
    <property type="entry name" value="DNA breaking-rejoining enzymes"/>
    <property type="match status" value="1"/>
</dbReference>
<dbReference type="GO" id="GO:0051301">
    <property type="term" value="P:cell division"/>
    <property type="evidence" value="ECO:0007669"/>
    <property type="project" value="UniProtKB-KW"/>
</dbReference>
<evidence type="ECO:0000256" key="4">
    <source>
        <dbReference type="ARBA" id="ARBA00022829"/>
    </source>
</evidence>
<name>A0A2M7R7U1_9BACT</name>
<evidence type="ECO:0000256" key="3">
    <source>
        <dbReference type="ARBA" id="ARBA00022618"/>
    </source>
</evidence>
<dbReference type="Gene3D" id="1.10.150.130">
    <property type="match status" value="1"/>
</dbReference>
<keyword evidence="2" id="KW-0963">Cytoplasm</keyword>
<dbReference type="InterPro" id="IPR050090">
    <property type="entry name" value="Tyrosine_recombinase_XerCD"/>
</dbReference>
<feature type="domain" description="Core-binding (CB)" evidence="11">
    <location>
        <begin position="6"/>
        <end position="99"/>
    </location>
</feature>
<dbReference type="InterPro" id="IPR004107">
    <property type="entry name" value="Integrase_SAM-like_N"/>
</dbReference>
<evidence type="ECO:0008006" key="14">
    <source>
        <dbReference type="Google" id="ProtNLM"/>
    </source>
</evidence>
<dbReference type="PROSITE" id="PS51900">
    <property type="entry name" value="CB"/>
    <property type="match status" value="1"/>
</dbReference>
<keyword evidence="6 9" id="KW-0238">DNA-binding</keyword>
<evidence type="ECO:0000256" key="7">
    <source>
        <dbReference type="ARBA" id="ARBA00023172"/>
    </source>
</evidence>
<evidence type="ECO:0000313" key="12">
    <source>
        <dbReference type="EMBL" id="PIY90880.1"/>
    </source>
</evidence>
<evidence type="ECO:0000256" key="2">
    <source>
        <dbReference type="ARBA" id="ARBA00022490"/>
    </source>
</evidence>
<dbReference type="PANTHER" id="PTHR30349:SF77">
    <property type="entry name" value="TYROSINE RECOMBINASE XERC"/>
    <property type="match status" value="1"/>
</dbReference>
<evidence type="ECO:0000256" key="9">
    <source>
        <dbReference type="PROSITE-ProRule" id="PRU01248"/>
    </source>
</evidence>
<dbReference type="Gene3D" id="1.10.443.10">
    <property type="entry name" value="Intergrase catalytic core"/>
    <property type="match status" value="1"/>
</dbReference>
<keyword evidence="3" id="KW-0132">Cell division</keyword>
<dbReference type="GO" id="GO:0015074">
    <property type="term" value="P:DNA integration"/>
    <property type="evidence" value="ECO:0007669"/>
    <property type="project" value="UniProtKB-KW"/>
</dbReference>
<dbReference type="GO" id="GO:0003677">
    <property type="term" value="F:DNA binding"/>
    <property type="evidence" value="ECO:0007669"/>
    <property type="project" value="UniProtKB-UniRule"/>
</dbReference>
<evidence type="ECO:0000256" key="8">
    <source>
        <dbReference type="ARBA" id="ARBA00023306"/>
    </source>
</evidence>
<reference evidence="13" key="1">
    <citation type="submission" date="2017-09" db="EMBL/GenBank/DDBJ databases">
        <title>Depth-based differentiation of microbial function through sediment-hosted aquifers and enrichment of novel symbionts in the deep terrestrial subsurface.</title>
        <authorList>
            <person name="Probst A.J."/>
            <person name="Ladd B."/>
            <person name="Jarett J.K."/>
            <person name="Geller-Mcgrath D.E."/>
            <person name="Sieber C.M.K."/>
            <person name="Emerson J.B."/>
            <person name="Anantharaman K."/>
            <person name="Thomas B.C."/>
            <person name="Malmstrom R."/>
            <person name="Stieglmeier M."/>
            <person name="Klingl A."/>
            <person name="Woyke T."/>
            <person name="Ryan C.M."/>
            <person name="Banfield J.F."/>
        </authorList>
    </citation>
    <scope>NUCLEOTIDE SEQUENCE [LARGE SCALE GENOMIC DNA]</scope>
</reference>
<dbReference type="GO" id="GO:0007059">
    <property type="term" value="P:chromosome segregation"/>
    <property type="evidence" value="ECO:0007669"/>
    <property type="project" value="UniProtKB-KW"/>
</dbReference>
<dbReference type="InterPro" id="IPR044068">
    <property type="entry name" value="CB"/>
</dbReference>
<dbReference type="Pfam" id="PF13495">
    <property type="entry name" value="Phage_int_SAM_4"/>
    <property type="match status" value="1"/>
</dbReference>